<dbReference type="AlphaFoldDB" id="A0A1Y0ZC69"/>
<organism evidence="1 2">
    <name type="scientific">Methylobacterium aquaticum</name>
    <dbReference type="NCBI Taxonomy" id="270351"/>
    <lineage>
        <taxon>Bacteria</taxon>
        <taxon>Pseudomonadati</taxon>
        <taxon>Pseudomonadota</taxon>
        <taxon>Alphaproteobacteria</taxon>
        <taxon>Hyphomicrobiales</taxon>
        <taxon>Methylobacteriaceae</taxon>
        <taxon>Methylobacterium</taxon>
    </lineage>
</organism>
<dbReference type="Proteomes" id="UP000061432">
    <property type="component" value="Chromosome"/>
</dbReference>
<dbReference type="KEGG" id="maqu:Maq22A_c28380"/>
<evidence type="ECO:0008006" key="3">
    <source>
        <dbReference type="Google" id="ProtNLM"/>
    </source>
</evidence>
<proteinExistence type="predicted"/>
<dbReference type="STRING" id="270351.Maq22A_c28380"/>
<accession>A0A1Y0ZC69</accession>
<sequence length="67" mass="7781">MERLNGETKRRIEVVGILPPHEPVIRRLIGTMLPEQNDERVVQRCDGACGHRRPTRPHHHRPFLKSG</sequence>
<reference evidence="1 2" key="1">
    <citation type="journal article" date="2015" name="Genome Announc.">
        <title>Complete Genome Sequence of Methylobacterium aquaticum Strain 22A, Isolated from Racomitrium japonicum Moss.</title>
        <authorList>
            <person name="Tani A."/>
            <person name="Ogura Y."/>
            <person name="Hayashi T."/>
            <person name="Kimbara K."/>
        </authorList>
    </citation>
    <scope>NUCLEOTIDE SEQUENCE [LARGE SCALE GENOMIC DNA]</scope>
    <source>
        <strain evidence="1 2">MA-22A</strain>
    </source>
</reference>
<evidence type="ECO:0000313" key="1">
    <source>
        <dbReference type="EMBL" id="BAR47182.1"/>
    </source>
</evidence>
<gene>
    <name evidence="1" type="ORF">Maq22A_c28380</name>
</gene>
<reference evidence="2" key="2">
    <citation type="submission" date="2015-01" db="EMBL/GenBank/DDBJ databases">
        <title>Complete genome sequence of Methylobacterium aquaticum strain 22A.</title>
        <authorList>
            <person name="Tani A."/>
            <person name="Ogura Y."/>
            <person name="Hayashi T."/>
        </authorList>
    </citation>
    <scope>NUCLEOTIDE SEQUENCE [LARGE SCALE GENOMIC DNA]</scope>
    <source>
        <strain evidence="2">MA-22A</strain>
    </source>
</reference>
<name>A0A1Y0ZC69_9HYPH</name>
<protein>
    <recommendedName>
        <fullName evidence="3">Transposase</fullName>
    </recommendedName>
</protein>
<dbReference type="EMBL" id="AP014704">
    <property type="protein sequence ID" value="BAR47182.1"/>
    <property type="molecule type" value="Genomic_DNA"/>
</dbReference>
<evidence type="ECO:0000313" key="2">
    <source>
        <dbReference type="Proteomes" id="UP000061432"/>
    </source>
</evidence>